<reference evidence="2 4" key="1">
    <citation type="journal article" date="2012" name="Nature">
        <title>Algal genomes reveal evolutionary mosaicism and the fate of nucleomorphs.</title>
        <authorList>
            <consortium name="DOE Joint Genome Institute"/>
            <person name="Curtis B.A."/>
            <person name="Tanifuji G."/>
            <person name="Burki F."/>
            <person name="Gruber A."/>
            <person name="Irimia M."/>
            <person name="Maruyama S."/>
            <person name="Arias M.C."/>
            <person name="Ball S.G."/>
            <person name="Gile G.H."/>
            <person name="Hirakawa Y."/>
            <person name="Hopkins J.F."/>
            <person name="Kuo A."/>
            <person name="Rensing S.A."/>
            <person name="Schmutz J."/>
            <person name="Symeonidi A."/>
            <person name="Elias M."/>
            <person name="Eveleigh R.J."/>
            <person name="Herman E.K."/>
            <person name="Klute M.J."/>
            <person name="Nakayama T."/>
            <person name="Obornik M."/>
            <person name="Reyes-Prieto A."/>
            <person name="Armbrust E.V."/>
            <person name="Aves S.J."/>
            <person name="Beiko R.G."/>
            <person name="Coutinho P."/>
            <person name="Dacks J.B."/>
            <person name="Durnford D.G."/>
            <person name="Fast N.M."/>
            <person name="Green B.R."/>
            <person name="Grisdale C.J."/>
            <person name="Hempel F."/>
            <person name="Henrissat B."/>
            <person name="Hoppner M.P."/>
            <person name="Ishida K."/>
            <person name="Kim E."/>
            <person name="Koreny L."/>
            <person name="Kroth P.G."/>
            <person name="Liu Y."/>
            <person name="Malik S.B."/>
            <person name="Maier U.G."/>
            <person name="McRose D."/>
            <person name="Mock T."/>
            <person name="Neilson J.A."/>
            <person name="Onodera N.T."/>
            <person name="Poole A.M."/>
            <person name="Pritham E.J."/>
            <person name="Richards T.A."/>
            <person name="Rocap G."/>
            <person name="Roy S.W."/>
            <person name="Sarai C."/>
            <person name="Schaack S."/>
            <person name="Shirato S."/>
            <person name="Slamovits C.H."/>
            <person name="Spencer D.F."/>
            <person name="Suzuki S."/>
            <person name="Worden A.Z."/>
            <person name="Zauner S."/>
            <person name="Barry K."/>
            <person name="Bell C."/>
            <person name="Bharti A.K."/>
            <person name="Crow J.A."/>
            <person name="Grimwood J."/>
            <person name="Kramer R."/>
            <person name="Lindquist E."/>
            <person name="Lucas S."/>
            <person name="Salamov A."/>
            <person name="McFadden G.I."/>
            <person name="Lane C.E."/>
            <person name="Keeling P.J."/>
            <person name="Gray M.W."/>
            <person name="Grigoriev I.V."/>
            <person name="Archibald J.M."/>
        </authorList>
    </citation>
    <scope>NUCLEOTIDE SEQUENCE</scope>
    <source>
        <strain evidence="2 4">CCMP2712</strain>
    </source>
</reference>
<dbReference type="Proteomes" id="UP000011087">
    <property type="component" value="Unassembled WGS sequence"/>
</dbReference>
<name>L1IG42_GUITC</name>
<reference evidence="4" key="2">
    <citation type="submission" date="2012-11" db="EMBL/GenBank/DDBJ databases">
        <authorList>
            <person name="Kuo A."/>
            <person name="Curtis B.A."/>
            <person name="Tanifuji G."/>
            <person name="Burki F."/>
            <person name="Gruber A."/>
            <person name="Irimia M."/>
            <person name="Maruyama S."/>
            <person name="Arias M.C."/>
            <person name="Ball S.G."/>
            <person name="Gile G.H."/>
            <person name="Hirakawa Y."/>
            <person name="Hopkins J.F."/>
            <person name="Rensing S.A."/>
            <person name="Schmutz J."/>
            <person name="Symeonidi A."/>
            <person name="Elias M."/>
            <person name="Eveleigh R.J."/>
            <person name="Herman E.K."/>
            <person name="Klute M.J."/>
            <person name="Nakayama T."/>
            <person name="Obornik M."/>
            <person name="Reyes-Prieto A."/>
            <person name="Armbrust E.V."/>
            <person name="Aves S.J."/>
            <person name="Beiko R.G."/>
            <person name="Coutinho P."/>
            <person name="Dacks J.B."/>
            <person name="Durnford D.G."/>
            <person name="Fast N.M."/>
            <person name="Green B.R."/>
            <person name="Grisdale C."/>
            <person name="Hempe F."/>
            <person name="Henrissat B."/>
            <person name="Hoppner M.P."/>
            <person name="Ishida K.-I."/>
            <person name="Kim E."/>
            <person name="Koreny L."/>
            <person name="Kroth P.G."/>
            <person name="Liu Y."/>
            <person name="Malik S.-B."/>
            <person name="Maier U.G."/>
            <person name="McRose D."/>
            <person name="Mock T."/>
            <person name="Neilson J.A."/>
            <person name="Onodera N.T."/>
            <person name="Poole A.M."/>
            <person name="Pritham E.J."/>
            <person name="Richards T.A."/>
            <person name="Rocap G."/>
            <person name="Roy S.W."/>
            <person name="Sarai C."/>
            <person name="Schaack S."/>
            <person name="Shirato S."/>
            <person name="Slamovits C.H."/>
            <person name="Spencer D.F."/>
            <person name="Suzuki S."/>
            <person name="Worden A.Z."/>
            <person name="Zauner S."/>
            <person name="Barry K."/>
            <person name="Bell C."/>
            <person name="Bharti A.K."/>
            <person name="Crow J.A."/>
            <person name="Grimwood J."/>
            <person name="Kramer R."/>
            <person name="Lindquist E."/>
            <person name="Lucas S."/>
            <person name="Salamov A."/>
            <person name="McFadden G.I."/>
            <person name="Lane C.E."/>
            <person name="Keeling P.J."/>
            <person name="Gray M.W."/>
            <person name="Grigoriev I.V."/>
            <person name="Archibald J.M."/>
        </authorList>
    </citation>
    <scope>NUCLEOTIDE SEQUENCE</scope>
    <source>
        <strain evidence="4">CCMP2712</strain>
    </source>
</reference>
<accession>L1IG42</accession>
<evidence type="ECO:0000313" key="3">
    <source>
        <dbReference type="EnsemblProtists" id="EKX34879"/>
    </source>
</evidence>
<gene>
    <name evidence="2" type="ORF">GUITHDRAFT_146885</name>
</gene>
<feature type="compositionally biased region" description="Basic and acidic residues" evidence="1">
    <location>
        <begin position="793"/>
        <end position="817"/>
    </location>
</feature>
<dbReference type="KEGG" id="gtt:GUITHDRAFT_146885"/>
<evidence type="ECO:0000256" key="1">
    <source>
        <dbReference type="SAM" id="MobiDB-lite"/>
    </source>
</evidence>
<reference evidence="3" key="3">
    <citation type="submission" date="2015-06" db="UniProtKB">
        <authorList>
            <consortium name="EnsemblProtists"/>
        </authorList>
    </citation>
    <scope>IDENTIFICATION</scope>
</reference>
<sequence>MSARVRVRARLSGAAGSDLKDEILNVKGAKMPFVGAVRIVCERKGVEHDIIEHAMAWVGCRNSYSAVPLGEGLFVVSGDLAEAEVRDLQLMAVAPGPSPEQLAMMGAPPNSKDIHVGTGRVPLRGLLEVSCGDVGSVEEDKPRSALMSIGYDPVQPDVELKVQAVPLPEGMRGRFREMNRAALRAFGAMEETLIPMGQDRIHRYNMRQNLISQRFYAELLQRGIKRHPEGVMTGSFVSSIGNTLVDLLTNMDVIMQEKIRLSRTTALDAFGITSSLFRMTGLSFHDRIDARSAADCLANVGGLFASDFTYASDVKPVLAEKTPRDLKPIIEREEGDGYVIEVYEDSEEQEKVPSYAMSEDIMVPFSDIYLRSARAGDAFGASIGARIKNRTPGESLFNHLDKKRRGYIEGLRHGDCEDLAHMAILQFSYMRRFCVRLSSKCGVIYDEYPDLERMEPEKFAGVVLESLRGQPELKEWTDDELRGVLRQCGEFGEHIHDTSMRAVLMTAKAAKMSASGKPMNMHPAGHCAAMIVRGNSSVKSIPSSAVVSSSAENDQSSYDRILTELTTAVRIESFAGRGEVVGQPSAYVSQKIQAAGGPPTPLTEAAFYNQCTMLMAPSREMKPWMHIGKLDGIFWHVVSTIGDTILVKNSVAGVPISEAVSTSDPSLRGIKIDFTEEEKKETLLMARYALPPIESSTALIGKKLDRPLGRCLYGPDTIPISYVLAPSKAAEVAAWVGQNQAQRYQVTLGGKIIAVHQMNKCAMKGLRESLMKKDRDGSERLWNFRDGKREGSLRDRHALKKRLGEGREGRGGEHREGGGGQEYESGSGVSPTRAAASMVTVFIF</sequence>
<keyword evidence="4" id="KW-1185">Reference proteome</keyword>
<dbReference type="RefSeq" id="XP_005821859.1">
    <property type="nucleotide sequence ID" value="XM_005821802.1"/>
</dbReference>
<evidence type="ECO:0000313" key="4">
    <source>
        <dbReference type="Proteomes" id="UP000011087"/>
    </source>
</evidence>
<dbReference type="EMBL" id="JH993101">
    <property type="protein sequence ID" value="EKX34879.1"/>
    <property type="molecule type" value="Genomic_DNA"/>
</dbReference>
<dbReference type="AlphaFoldDB" id="L1IG42"/>
<evidence type="ECO:0000313" key="2">
    <source>
        <dbReference type="EMBL" id="EKX34879.1"/>
    </source>
</evidence>
<protein>
    <submittedName>
        <fullName evidence="2 3">Uncharacterized protein</fullName>
    </submittedName>
</protein>
<organism evidence="2">
    <name type="scientific">Guillardia theta (strain CCMP2712)</name>
    <name type="common">Cryptophyte</name>
    <dbReference type="NCBI Taxonomy" id="905079"/>
    <lineage>
        <taxon>Eukaryota</taxon>
        <taxon>Cryptophyceae</taxon>
        <taxon>Pyrenomonadales</taxon>
        <taxon>Geminigeraceae</taxon>
        <taxon>Guillardia</taxon>
    </lineage>
</organism>
<feature type="region of interest" description="Disordered" evidence="1">
    <location>
        <begin position="793"/>
        <end position="830"/>
    </location>
</feature>
<dbReference type="HOGENOM" id="CLU_337552_0_0_1"/>
<dbReference type="GeneID" id="17291625"/>
<dbReference type="PaxDb" id="55529-EKX34879"/>
<proteinExistence type="predicted"/>
<dbReference type="EnsemblProtists" id="EKX34879">
    <property type="protein sequence ID" value="EKX34879"/>
    <property type="gene ID" value="GUITHDRAFT_146885"/>
</dbReference>